<keyword evidence="4 6" id="KW-0067">ATP-binding</keyword>
<comment type="similarity">
    <text evidence="1">Belongs to the ABC transporter superfamily.</text>
</comment>
<dbReference type="GO" id="GO:0042626">
    <property type="term" value="F:ATPase-coupled transmembrane transporter activity"/>
    <property type="evidence" value="ECO:0007669"/>
    <property type="project" value="TreeGrafter"/>
</dbReference>
<dbReference type="AlphaFoldDB" id="A0A1I2EZ70"/>
<evidence type="ECO:0000313" key="7">
    <source>
        <dbReference type="Proteomes" id="UP000198520"/>
    </source>
</evidence>
<evidence type="ECO:0000313" key="6">
    <source>
        <dbReference type="EMBL" id="SFE98392.1"/>
    </source>
</evidence>
<dbReference type="SUPFAM" id="SSF52540">
    <property type="entry name" value="P-loop containing nucleoside triphosphate hydrolases"/>
    <property type="match status" value="1"/>
</dbReference>
<evidence type="ECO:0000256" key="1">
    <source>
        <dbReference type="ARBA" id="ARBA00005417"/>
    </source>
</evidence>
<sequence length="229" mass="24478">MIELWEATVHAPDGAVLVHPVTATLTERRVAVVGANGSGKSTLLRLLNGLLLPTSGSVRVHGRDTATDGPAVRRDVGFVFTDPEAQILMPTPREDVALSLRGRVRRKADDDAALAVLERFGLAAHADRSAHGLSAGQKQLLALASVLATGPRVLVCDEPTTLLDLRWRTHVDRLLADLDAQVVTATHDLDAARRADRVLVVDDGHVVHDGDPDAGVDLYVARMTAGKLR</sequence>
<dbReference type="Gene3D" id="3.40.50.300">
    <property type="entry name" value="P-loop containing nucleotide triphosphate hydrolases"/>
    <property type="match status" value="1"/>
</dbReference>
<gene>
    <name evidence="6" type="ORF">SAMN04488035_1035</name>
</gene>
<evidence type="ECO:0000256" key="3">
    <source>
        <dbReference type="ARBA" id="ARBA00022741"/>
    </source>
</evidence>
<dbReference type="CDD" id="cd03225">
    <property type="entry name" value="ABC_cobalt_CbiO_domain1"/>
    <property type="match status" value="1"/>
</dbReference>
<proteinExistence type="inferred from homology"/>
<evidence type="ECO:0000256" key="2">
    <source>
        <dbReference type="ARBA" id="ARBA00022448"/>
    </source>
</evidence>
<protein>
    <submittedName>
        <fullName evidence="6">Biotin transport system ATP-binding protein</fullName>
    </submittedName>
</protein>
<dbReference type="InterPro" id="IPR027417">
    <property type="entry name" value="P-loop_NTPase"/>
</dbReference>
<dbReference type="OrthoDB" id="9806471at2"/>
<dbReference type="Proteomes" id="UP000198520">
    <property type="component" value="Unassembled WGS sequence"/>
</dbReference>
<accession>A0A1I2EZ70</accession>
<dbReference type="SMART" id="SM00382">
    <property type="entry name" value="AAA"/>
    <property type="match status" value="1"/>
</dbReference>
<dbReference type="InterPro" id="IPR003439">
    <property type="entry name" value="ABC_transporter-like_ATP-bd"/>
</dbReference>
<dbReference type="GO" id="GO:0005524">
    <property type="term" value="F:ATP binding"/>
    <property type="evidence" value="ECO:0007669"/>
    <property type="project" value="UniProtKB-KW"/>
</dbReference>
<feature type="domain" description="ABC transporter" evidence="5">
    <location>
        <begin position="2"/>
        <end position="228"/>
    </location>
</feature>
<dbReference type="PANTHER" id="PTHR43553:SF24">
    <property type="entry name" value="ENERGY-COUPLING FACTOR TRANSPORTER ATP-BINDING PROTEIN ECFA1"/>
    <property type="match status" value="1"/>
</dbReference>
<dbReference type="PANTHER" id="PTHR43553">
    <property type="entry name" value="HEAVY METAL TRANSPORTER"/>
    <property type="match status" value="1"/>
</dbReference>
<dbReference type="PROSITE" id="PS50893">
    <property type="entry name" value="ABC_TRANSPORTER_2"/>
    <property type="match status" value="1"/>
</dbReference>
<keyword evidence="2" id="KW-0813">Transport</keyword>
<dbReference type="InterPro" id="IPR015856">
    <property type="entry name" value="ABC_transpr_CbiO/EcfA_su"/>
</dbReference>
<evidence type="ECO:0000256" key="4">
    <source>
        <dbReference type="ARBA" id="ARBA00022840"/>
    </source>
</evidence>
<dbReference type="RefSeq" id="WP_093375862.1">
    <property type="nucleotide sequence ID" value="NZ_BNAN01000002.1"/>
</dbReference>
<name>A0A1I2EZ70_9MICO</name>
<dbReference type="STRING" id="285351.SAMN04488035_1035"/>
<dbReference type="InterPro" id="IPR017871">
    <property type="entry name" value="ABC_transporter-like_CS"/>
</dbReference>
<reference evidence="7" key="1">
    <citation type="submission" date="2016-10" db="EMBL/GenBank/DDBJ databases">
        <authorList>
            <person name="Varghese N."/>
            <person name="Submissions S."/>
        </authorList>
    </citation>
    <scope>NUCLEOTIDE SEQUENCE [LARGE SCALE GENOMIC DNA]</scope>
    <source>
        <strain evidence="7">DSM 19083</strain>
    </source>
</reference>
<dbReference type="InterPro" id="IPR003593">
    <property type="entry name" value="AAA+_ATPase"/>
</dbReference>
<dbReference type="EMBL" id="FONZ01000002">
    <property type="protein sequence ID" value="SFE98392.1"/>
    <property type="molecule type" value="Genomic_DNA"/>
</dbReference>
<dbReference type="GO" id="GO:0043190">
    <property type="term" value="C:ATP-binding cassette (ABC) transporter complex"/>
    <property type="evidence" value="ECO:0007669"/>
    <property type="project" value="TreeGrafter"/>
</dbReference>
<dbReference type="GO" id="GO:0016887">
    <property type="term" value="F:ATP hydrolysis activity"/>
    <property type="evidence" value="ECO:0007669"/>
    <property type="project" value="InterPro"/>
</dbReference>
<dbReference type="InterPro" id="IPR050095">
    <property type="entry name" value="ECF_ABC_transporter_ATP-bd"/>
</dbReference>
<dbReference type="Pfam" id="PF00005">
    <property type="entry name" value="ABC_tran"/>
    <property type="match status" value="1"/>
</dbReference>
<organism evidence="6 7">
    <name type="scientific">Flavimobilis marinus</name>
    <dbReference type="NCBI Taxonomy" id="285351"/>
    <lineage>
        <taxon>Bacteria</taxon>
        <taxon>Bacillati</taxon>
        <taxon>Actinomycetota</taxon>
        <taxon>Actinomycetes</taxon>
        <taxon>Micrococcales</taxon>
        <taxon>Jonesiaceae</taxon>
        <taxon>Flavimobilis</taxon>
    </lineage>
</organism>
<keyword evidence="3" id="KW-0547">Nucleotide-binding</keyword>
<dbReference type="PROSITE" id="PS00211">
    <property type="entry name" value="ABC_TRANSPORTER_1"/>
    <property type="match status" value="1"/>
</dbReference>
<keyword evidence="7" id="KW-1185">Reference proteome</keyword>
<evidence type="ECO:0000259" key="5">
    <source>
        <dbReference type="PROSITE" id="PS50893"/>
    </source>
</evidence>